<dbReference type="PANTHER" id="PTHR46706">
    <property type="entry name" value="PROTEIN QUA-1-RELATED"/>
    <property type="match status" value="1"/>
</dbReference>
<dbReference type="PANTHER" id="PTHR46706:SF12">
    <property type="entry name" value="PROTEIN QUA-1-RELATED"/>
    <property type="match status" value="1"/>
</dbReference>
<feature type="non-terminal residue" evidence="7">
    <location>
        <position position="318"/>
    </location>
</feature>
<name>A0AA36D987_9BILA</name>
<keyword evidence="8" id="KW-1185">Reference proteome</keyword>
<evidence type="ECO:0000256" key="4">
    <source>
        <dbReference type="ARBA" id="ARBA00022729"/>
    </source>
</evidence>
<dbReference type="Proteomes" id="UP001177023">
    <property type="component" value="Unassembled WGS sequence"/>
</dbReference>
<dbReference type="InterPro" id="IPR052140">
    <property type="entry name" value="Dev_Signal_Hedgehog-like"/>
</dbReference>
<dbReference type="AlphaFoldDB" id="A0AA36D987"/>
<sequence>MRKLLFGVSVLVVTIWGMTHRGGSCGRDAIPSKIAINAEGTPVLSCDSPACIGRGSPDNMRAECEQDFTETVCVGEDEWTAGLIESTNGTHITLRTLCCMYEPLANAKELQTVLLYANESFEGGIVEHHGRMTGFDLVKEVRKSVDEEGIVQYIVTVFRMACHDEDYGKLKHAPLLGDYPKKHGSFEIDSYFPHKRGRYANKDVLKRKVSLFPENGVIPEQDSGYGNNAPAYDPEPVRPQISGPEPLEQNYESGPQPPPAAPASQQGGYDQQPQQVAVQQQQLEQQQPQPISPSSGPVPPSANPKRRSLRHRPKLPRL</sequence>
<feature type="signal peptide" evidence="6">
    <location>
        <begin position="1"/>
        <end position="25"/>
    </location>
</feature>
<feature type="region of interest" description="Disordered" evidence="5">
    <location>
        <begin position="216"/>
        <end position="318"/>
    </location>
</feature>
<keyword evidence="4 6" id="KW-0732">Signal</keyword>
<evidence type="ECO:0000256" key="1">
    <source>
        <dbReference type="ARBA" id="ARBA00004613"/>
    </source>
</evidence>
<gene>
    <name evidence="7" type="ORF">MSPICULIGERA_LOCUS20187</name>
</gene>
<accession>A0AA36D987</accession>
<protein>
    <submittedName>
        <fullName evidence="7">Uncharacterized protein</fullName>
    </submittedName>
</protein>
<feature type="chain" id="PRO_5041426671" evidence="6">
    <location>
        <begin position="26"/>
        <end position="318"/>
    </location>
</feature>
<evidence type="ECO:0000256" key="3">
    <source>
        <dbReference type="ARBA" id="ARBA00022525"/>
    </source>
</evidence>
<proteinExistence type="predicted"/>
<evidence type="ECO:0000313" key="7">
    <source>
        <dbReference type="EMBL" id="CAJ0582044.1"/>
    </source>
</evidence>
<dbReference type="EMBL" id="CATQJA010002664">
    <property type="protein sequence ID" value="CAJ0582044.1"/>
    <property type="molecule type" value="Genomic_DNA"/>
</dbReference>
<reference evidence="7" key="1">
    <citation type="submission" date="2023-06" db="EMBL/GenBank/DDBJ databases">
        <authorList>
            <person name="Delattre M."/>
        </authorList>
    </citation>
    <scope>NUCLEOTIDE SEQUENCE</scope>
    <source>
        <strain evidence="7">AF72</strain>
    </source>
</reference>
<evidence type="ECO:0000256" key="5">
    <source>
        <dbReference type="SAM" id="MobiDB-lite"/>
    </source>
</evidence>
<feature type="compositionally biased region" description="Basic residues" evidence="5">
    <location>
        <begin position="304"/>
        <end position="318"/>
    </location>
</feature>
<evidence type="ECO:0000256" key="6">
    <source>
        <dbReference type="SAM" id="SignalP"/>
    </source>
</evidence>
<comment type="caution">
    <text evidence="7">The sequence shown here is derived from an EMBL/GenBank/DDBJ whole genome shotgun (WGS) entry which is preliminary data.</text>
</comment>
<evidence type="ECO:0000256" key="2">
    <source>
        <dbReference type="ARBA" id="ARBA00022473"/>
    </source>
</evidence>
<comment type="subcellular location">
    <subcellularLocation>
        <location evidence="1">Secreted</location>
    </subcellularLocation>
</comment>
<organism evidence="7 8">
    <name type="scientific">Mesorhabditis spiculigera</name>
    <dbReference type="NCBI Taxonomy" id="96644"/>
    <lineage>
        <taxon>Eukaryota</taxon>
        <taxon>Metazoa</taxon>
        <taxon>Ecdysozoa</taxon>
        <taxon>Nematoda</taxon>
        <taxon>Chromadorea</taxon>
        <taxon>Rhabditida</taxon>
        <taxon>Rhabditina</taxon>
        <taxon>Rhabditomorpha</taxon>
        <taxon>Rhabditoidea</taxon>
        <taxon>Rhabditidae</taxon>
        <taxon>Mesorhabditinae</taxon>
        <taxon>Mesorhabditis</taxon>
    </lineage>
</organism>
<feature type="compositionally biased region" description="Low complexity" evidence="5">
    <location>
        <begin position="262"/>
        <end position="295"/>
    </location>
</feature>
<keyword evidence="2" id="KW-0217">Developmental protein</keyword>
<evidence type="ECO:0000313" key="8">
    <source>
        <dbReference type="Proteomes" id="UP001177023"/>
    </source>
</evidence>
<dbReference type="GO" id="GO:0005576">
    <property type="term" value="C:extracellular region"/>
    <property type="evidence" value="ECO:0007669"/>
    <property type="project" value="UniProtKB-SubCell"/>
</dbReference>
<keyword evidence="3" id="KW-0964">Secreted</keyword>